<sequence>PRESDFIEKYEYTSTKLTRSPLYSITIEQERT</sequence>
<evidence type="ECO:0000313" key="1">
    <source>
        <dbReference type="EMBL" id="GAH64998.1"/>
    </source>
</evidence>
<reference evidence="1" key="1">
    <citation type="journal article" date="2014" name="Front. Microbiol.">
        <title>High frequency of phylogenetically diverse reductive dehalogenase-homologous genes in deep subseafloor sedimentary metagenomes.</title>
        <authorList>
            <person name="Kawai M."/>
            <person name="Futagami T."/>
            <person name="Toyoda A."/>
            <person name="Takaki Y."/>
            <person name="Nishi S."/>
            <person name="Hori S."/>
            <person name="Arai W."/>
            <person name="Tsubouchi T."/>
            <person name="Morono Y."/>
            <person name="Uchiyama I."/>
            <person name="Ito T."/>
            <person name="Fujiyama A."/>
            <person name="Inagaki F."/>
            <person name="Takami H."/>
        </authorList>
    </citation>
    <scope>NUCLEOTIDE SEQUENCE</scope>
    <source>
        <strain evidence="1">Expedition CK06-06</strain>
    </source>
</reference>
<dbReference type="AlphaFoldDB" id="X1J5I2"/>
<name>X1J5I2_9ZZZZ</name>
<feature type="non-terminal residue" evidence="1">
    <location>
        <position position="1"/>
    </location>
</feature>
<comment type="caution">
    <text evidence="1">The sequence shown here is derived from an EMBL/GenBank/DDBJ whole genome shotgun (WGS) entry which is preliminary data.</text>
</comment>
<organism evidence="1">
    <name type="scientific">marine sediment metagenome</name>
    <dbReference type="NCBI Taxonomy" id="412755"/>
    <lineage>
        <taxon>unclassified sequences</taxon>
        <taxon>metagenomes</taxon>
        <taxon>ecological metagenomes</taxon>
    </lineage>
</organism>
<accession>X1J5I2</accession>
<dbReference type="EMBL" id="BARU01033227">
    <property type="protein sequence ID" value="GAH64998.1"/>
    <property type="molecule type" value="Genomic_DNA"/>
</dbReference>
<protein>
    <submittedName>
        <fullName evidence="1">Uncharacterized protein</fullName>
    </submittedName>
</protein>
<proteinExistence type="predicted"/>
<gene>
    <name evidence="1" type="ORF">S03H2_52312</name>
</gene>